<evidence type="ECO:0000313" key="5">
    <source>
        <dbReference type="EMBL" id="KAJ7386803.1"/>
    </source>
</evidence>
<dbReference type="AlphaFoldDB" id="A0A9X0D5U9"/>
<dbReference type="EMBL" id="MU825875">
    <property type="protein sequence ID" value="KAJ7386803.1"/>
    <property type="molecule type" value="Genomic_DNA"/>
</dbReference>
<dbReference type="GO" id="GO:0004095">
    <property type="term" value="F:carnitine O-palmitoyltransferase activity"/>
    <property type="evidence" value="ECO:0007669"/>
    <property type="project" value="TreeGrafter"/>
</dbReference>
<dbReference type="InterPro" id="IPR000542">
    <property type="entry name" value="Carn_acyl_trans"/>
</dbReference>
<dbReference type="PANTHER" id="PTHR22589">
    <property type="entry name" value="CARNITINE O-ACYLTRANSFERASE"/>
    <property type="match status" value="1"/>
</dbReference>
<dbReference type="InterPro" id="IPR042231">
    <property type="entry name" value="Cho/carn_acyl_trans_2"/>
</dbReference>
<keyword evidence="2" id="KW-0808">Transferase</keyword>
<evidence type="ECO:0000313" key="6">
    <source>
        <dbReference type="Proteomes" id="UP001163046"/>
    </source>
</evidence>
<dbReference type="GO" id="GO:0009437">
    <property type="term" value="P:carnitine metabolic process"/>
    <property type="evidence" value="ECO:0007669"/>
    <property type="project" value="TreeGrafter"/>
</dbReference>
<organism evidence="5 6">
    <name type="scientific">Desmophyllum pertusum</name>
    <dbReference type="NCBI Taxonomy" id="174260"/>
    <lineage>
        <taxon>Eukaryota</taxon>
        <taxon>Metazoa</taxon>
        <taxon>Cnidaria</taxon>
        <taxon>Anthozoa</taxon>
        <taxon>Hexacorallia</taxon>
        <taxon>Scleractinia</taxon>
        <taxon>Caryophylliina</taxon>
        <taxon>Caryophylliidae</taxon>
        <taxon>Desmophyllum</taxon>
    </lineage>
</organism>
<evidence type="ECO:0000256" key="1">
    <source>
        <dbReference type="ARBA" id="ARBA00005232"/>
    </source>
</evidence>
<keyword evidence="6" id="KW-1185">Reference proteome</keyword>
<evidence type="ECO:0000256" key="3">
    <source>
        <dbReference type="ARBA" id="ARBA00023315"/>
    </source>
</evidence>
<feature type="domain" description="Choline/carnitine acyltransferase" evidence="4">
    <location>
        <begin position="14"/>
        <end position="390"/>
    </location>
</feature>
<dbReference type="SUPFAM" id="SSF52777">
    <property type="entry name" value="CoA-dependent acyltransferases"/>
    <property type="match status" value="2"/>
</dbReference>
<keyword evidence="3" id="KW-0012">Acyltransferase</keyword>
<dbReference type="Proteomes" id="UP001163046">
    <property type="component" value="Unassembled WGS sequence"/>
</dbReference>
<evidence type="ECO:0000259" key="4">
    <source>
        <dbReference type="Pfam" id="PF00755"/>
    </source>
</evidence>
<name>A0A9X0D5U9_9CNID</name>
<dbReference type="OrthoDB" id="240216at2759"/>
<dbReference type="Gene3D" id="3.30.559.70">
    <property type="entry name" value="Choline/Carnitine o-acyltransferase, domain 2"/>
    <property type="match status" value="1"/>
</dbReference>
<dbReference type="Pfam" id="PF00755">
    <property type="entry name" value="Carn_acyltransf"/>
    <property type="match status" value="1"/>
</dbReference>
<gene>
    <name evidence="5" type="ORF">OS493_006832</name>
</gene>
<proteinExistence type="inferred from homology"/>
<dbReference type="GO" id="GO:0006631">
    <property type="term" value="P:fatty acid metabolic process"/>
    <property type="evidence" value="ECO:0007669"/>
    <property type="project" value="TreeGrafter"/>
</dbReference>
<comment type="similarity">
    <text evidence="1">Belongs to the carnitine/choline acetyltransferase family.</text>
</comment>
<dbReference type="InterPro" id="IPR023213">
    <property type="entry name" value="CAT-like_dom_sf"/>
</dbReference>
<dbReference type="GO" id="GO:0005739">
    <property type="term" value="C:mitochondrion"/>
    <property type="evidence" value="ECO:0007669"/>
    <property type="project" value="TreeGrafter"/>
</dbReference>
<comment type="caution">
    <text evidence="5">The sequence shown here is derived from an EMBL/GenBank/DDBJ whole genome shotgun (WGS) entry which is preliminary data.</text>
</comment>
<sequence>MSSEFSARCDQEDALSMQWYNYIFSCSMQFFPGSIERYKAPAGHSRHIIVMVRGNMYRVDLTYSDEEGQEKRITGDELKNQMTDILQMDASREPSTPIAVLTSMTPSERCQEEQRLKCLSERNVTNLSLIRDALFVVALDPDDSPRTANEAMFALHSGNFVNRWYDKSVQLVVFGNGVAGFVNNYLAGMTGTVGTNFVRIAVGNEEQHDEQTINISDKDDATIWPEPFPISWDDTTDEYFKQKIKSVIKASRSSGPFKPLSQDVFKICPGSSFEDMCKAHRVTPGGAFQAGMQLALAKIAGRCMSVNEVVSIRHLRFGGMTLMDSSMADMKKFVEEARKSQLSIQNTSEQERSALNDLLKKAIQSYKDEVLRYKNGEINLWHLDSLYRNLGITNRLPFRKTPQLELKRSLKEVILKYLRAPLLNVLPPQVAENVTSNPCWYPEIEAIGRPGVKCILPPTSMALHYMFGRNAISITVNANPDHPCYRNEEEFVKELEKSLLFVMDLLDTK</sequence>
<accession>A0A9X0D5U9</accession>
<reference evidence="5" key="1">
    <citation type="submission" date="2023-01" db="EMBL/GenBank/DDBJ databases">
        <title>Genome assembly of the deep-sea coral Lophelia pertusa.</title>
        <authorList>
            <person name="Herrera S."/>
            <person name="Cordes E."/>
        </authorList>
    </citation>
    <scope>NUCLEOTIDE SEQUENCE</scope>
    <source>
        <strain evidence="5">USNM1676648</strain>
        <tissue evidence="5">Polyp</tissue>
    </source>
</reference>
<dbReference type="InterPro" id="IPR039551">
    <property type="entry name" value="Cho/carn_acyl_trans"/>
</dbReference>
<dbReference type="Gene3D" id="3.30.559.10">
    <property type="entry name" value="Chloramphenicol acetyltransferase-like domain"/>
    <property type="match status" value="1"/>
</dbReference>
<dbReference type="PANTHER" id="PTHR22589:SF31">
    <property type="entry name" value="CARNITINE O-PALMITOYLTRANSFERASE"/>
    <property type="match status" value="1"/>
</dbReference>
<protein>
    <recommendedName>
        <fullName evidence="4">Choline/carnitine acyltransferase domain-containing protein</fullName>
    </recommendedName>
</protein>
<evidence type="ECO:0000256" key="2">
    <source>
        <dbReference type="ARBA" id="ARBA00022679"/>
    </source>
</evidence>